<organism evidence="2 4">
    <name type="scientific">Bifidobacterium eulemuris</name>
    <dbReference type="NCBI Taxonomy" id="1765219"/>
    <lineage>
        <taxon>Bacteria</taxon>
        <taxon>Bacillati</taxon>
        <taxon>Actinomycetota</taxon>
        <taxon>Actinomycetes</taxon>
        <taxon>Bifidobacteriales</taxon>
        <taxon>Bifidobacteriaceae</taxon>
        <taxon>Bifidobacterium</taxon>
    </lineage>
</organism>
<name>A0A261GDE4_9BIFI</name>
<dbReference type="Gene3D" id="1.10.10.10">
    <property type="entry name" value="Winged helix-like DNA-binding domain superfamily/Winged helix DNA-binding domain"/>
    <property type="match status" value="1"/>
</dbReference>
<dbReference type="Gene3D" id="3.30.950.30">
    <property type="entry name" value="Schlafen, AAA domain"/>
    <property type="match status" value="1"/>
</dbReference>
<dbReference type="Proteomes" id="UP000593943">
    <property type="component" value="Chromosome"/>
</dbReference>
<keyword evidence="2" id="KW-0378">Hydrolase</keyword>
<keyword evidence="2" id="KW-0347">Helicase</keyword>
<dbReference type="Pfam" id="PF13749">
    <property type="entry name" value="HATPase_c_4"/>
    <property type="match status" value="1"/>
</dbReference>
<dbReference type="Pfam" id="PF04326">
    <property type="entry name" value="SLFN_AlbA_2"/>
    <property type="match status" value="1"/>
</dbReference>
<evidence type="ECO:0000313" key="2">
    <source>
        <dbReference type="EMBL" id="OZG69448.1"/>
    </source>
</evidence>
<evidence type="ECO:0000259" key="1">
    <source>
        <dbReference type="Pfam" id="PF04326"/>
    </source>
</evidence>
<reference evidence="2 4" key="1">
    <citation type="journal article" date="2017" name="BMC Genomics">
        <title>Comparative genomic and phylogenomic analyses of the Bifidobacteriaceae family.</title>
        <authorList>
            <person name="Lugli G.A."/>
            <person name="Milani C."/>
            <person name="Turroni F."/>
            <person name="Duranti S."/>
            <person name="Mancabelli L."/>
            <person name="Mangifesta M."/>
            <person name="Ferrario C."/>
            <person name="Modesto M."/>
            <person name="Mattarelli P."/>
            <person name="Jiri K."/>
            <person name="van Sinderen D."/>
            <person name="Ventura M."/>
        </authorList>
    </citation>
    <scope>NUCLEOTIDE SEQUENCE [LARGE SCALE GENOMIC DNA]</scope>
    <source>
        <strain evidence="2 4">DSM 100216</strain>
    </source>
</reference>
<evidence type="ECO:0000313" key="5">
    <source>
        <dbReference type="Proteomes" id="UP000593943"/>
    </source>
</evidence>
<keyword evidence="5" id="KW-1185">Reference proteome</keyword>
<dbReference type="EMBL" id="CP062938">
    <property type="protein sequence ID" value="QOL32188.1"/>
    <property type="molecule type" value="Genomic_DNA"/>
</dbReference>
<dbReference type="Gene3D" id="3.30.565.60">
    <property type="match status" value="1"/>
</dbReference>
<keyword evidence="2" id="KW-0547">Nucleotide-binding</keyword>
<dbReference type="KEGG" id="beu:BE0216_06745"/>
<dbReference type="InterPro" id="IPR038461">
    <property type="entry name" value="Schlafen_AlbA_2_dom_sf"/>
</dbReference>
<dbReference type="InterPro" id="IPR036390">
    <property type="entry name" value="WH_DNA-bd_sf"/>
</dbReference>
<sequence length="500" mass="54821">MFSKISNDRDLANAIDLMREAGTDLADYEIKEAGGGFPSSVVESMVAFANTSGGVIVLGISEKTFRAVDVDVKLLQSRLAQTAREHIVPAVHADILVLRYDGKPVVVANVPELSAAQKPCYVKKHGRVQGSYLRTGDGDYRLTMYEIDRFVENQHRVARNDVDMVFDATVDDLDKELLDGWLRIQRGGSFGGTSSMSDEQLMVNRRIVAYDSQGALRPTIAGLLALGSFPQKFFPRLNVVFSAFPTSVKGDVATGGHRFVDSENIDGSIPVMLLTALRAVSRNTRHGAVVQGALREDVPEYPLAAVREAVANALMHRDYSLDAQGSPVRVELYPDRLEIINPGGLFGPLTVEELGEKGGTQSRNQFLSRILEDVPYADIDGKVGRVVENRGTGYAIIKGSLAEALMAPPISVSTLSEFRILFRHRKMTEQEGVSYSRGNIEQAILTYLTERQSASTSELANAAGLSTKTIRDYISRMMAEGVVEGIGSKYSPKRRYRLVR</sequence>
<dbReference type="PANTHER" id="PTHR30595">
    <property type="entry name" value="GLPR-RELATED TRANSCRIPTIONAL REPRESSOR"/>
    <property type="match status" value="1"/>
</dbReference>
<proteinExistence type="predicted"/>
<dbReference type="EMBL" id="MWWZ01000003">
    <property type="protein sequence ID" value="OZG69448.1"/>
    <property type="molecule type" value="Genomic_DNA"/>
</dbReference>
<gene>
    <name evidence="3" type="ORF">BE0216_06745</name>
    <name evidence="2" type="ORF">BEUL_0189</name>
</gene>
<evidence type="ECO:0000313" key="3">
    <source>
        <dbReference type="EMBL" id="QOL32188.1"/>
    </source>
</evidence>
<dbReference type="InterPro" id="IPR036388">
    <property type="entry name" value="WH-like_DNA-bd_sf"/>
</dbReference>
<dbReference type="SUPFAM" id="SSF46785">
    <property type="entry name" value="Winged helix' DNA-binding domain"/>
    <property type="match status" value="1"/>
</dbReference>
<dbReference type="InterPro" id="IPR038475">
    <property type="entry name" value="RecG_C_sf"/>
</dbReference>
<dbReference type="PANTHER" id="PTHR30595:SF6">
    <property type="entry name" value="SCHLAFEN ALBA-2 DOMAIN-CONTAINING PROTEIN"/>
    <property type="match status" value="1"/>
</dbReference>
<dbReference type="InterPro" id="IPR007421">
    <property type="entry name" value="Schlafen_AlbA_2_dom"/>
</dbReference>
<dbReference type="GO" id="GO:0004386">
    <property type="term" value="F:helicase activity"/>
    <property type="evidence" value="ECO:0007669"/>
    <property type="project" value="UniProtKB-KW"/>
</dbReference>
<accession>A0A261GDE4</accession>
<feature type="domain" description="Schlafen AlbA-2" evidence="1">
    <location>
        <begin position="28"/>
        <end position="142"/>
    </location>
</feature>
<dbReference type="Pfam" id="PF13412">
    <property type="entry name" value="HTH_24"/>
    <property type="match status" value="1"/>
</dbReference>
<keyword evidence="2" id="KW-0067">ATP-binding</keyword>
<dbReference type="OrthoDB" id="9805115at2"/>
<dbReference type="AlphaFoldDB" id="A0A261GDE4"/>
<dbReference type="Proteomes" id="UP000216057">
    <property type="component" value="Unassembled WGS sequence"/>
</dbReference>
<dbReference type="RefSeq" id="WP_094635908.1">
    <property type="nucleotide sequence ID" value="NZ_CP062938.1"/>
</dbReference>
<reference evidence="3 5" key="2">
    <citation type="submission" date="2020-10" db="EMBL/GenBank/DDBJ databases">
        <title>Genome sequencing of Bifidobacterium eulemuris_DSMZ_100216.</title>
        <authorList>
            <person name="Kim J."/>
        </authorList>
    </citation>
    <scope>NUCLEOTIDE SEQUENCE [LARGE SCALE GENOMIC DNA]</scope>
    <source>
        <strain evidence="3 5">DSM 100216</strain>
    </source>
</reference>
<evidence type="ECO:0000313" key="4">
    <source>
        <dbReference type="Proteomes" id="UP000216057"/>
    </source>
</evidence>
<protein>
    <submittedName>
        <fullName evidence="2">ATP-dependent DNA helicase recG C-terminal</fullName>
    </submittedName>
    <submittedName>
        <fullName evidence="3">Putative DNA binding domain-containing protein</fullName>
    </submittedName>
</protein>